<dbReference type="AlphaFoldDB" id="A0A0C9Y3U2"/>
<evidence type="ECO:0000313" key="1">
    <source>
        <dbReference type="EMBL" id="KIK19365.1"/>
    </source>
</evidence>
<reference evidence="1 2" key="1">
    <citation type="submission" date="2014-04" db="EMBL/GenBank/DDBJ databases">
        <authorList>
            <consortium name="DOE Joint Genome Institute"/>
            <person name="Kuo A."/>
            <person name="Kohler A."/>
            <person name="Costa M.D."/>
            <person name="Nagy L.G."/>
            <person name="Floudas D."/>
            <person name="Copeland A."/>
            <person name="Barry K.W."/>
            <person name="Cichocki N."/>
            <person name="Veneault-Fourrey C."/>
            <person name="LaButti K."/>
            <person name="Lindquist E.A."/>
            <person name="Lipzen A."/>
            <person name="Lundell T."/>
            <person name="Morin E."/>
            <person name="Murat C."/>
            <person name="Sun H."/>
            <person name="Tunlid A."/>
            <person name="Henrissat B."/>
            <person name="Grigoriev I.V."/>
            <person name="Hibbett D.S."/>
            <person name="Martin F."/>
            <person name="Nordberg H.P."/>
            <person name="Cantor M.N."/>
            <person name="Hua S.X."/>
        </authorList>
    </citation>
    <scope>NUCLEOTIDE SEQUENCE [LARGE SCALE GENOMIC DNA]</scope>
    <source>
        <strain evidence="1 2">441</strain>
    </source>
</reference>
<evidence type="ECO:0000313" key="2">
    <source>
        <dbReference type="Proteomes" id="UP000054018"/>
    </source>
</evidence>
<dbReference type="HOGENOM" id="CLU_1415687_0_0_1"/>
<name>A0A0C9Y3U2_9AGAM</name>
<dbReference type="Proteomes" id="UP000054018">
    <property type="component" value="Unassembled WGS sequence"/>
</dbReference>
<dbReference type="EMBL" id="KN833785">
    <property type="protein sequence ID" value="KIK19365.1"/>
    <property type="molecule type" value="Genomic_DNA"/>
</dbReference>
<sequence length="192" mass="21511">MNFDRGQIPSGAYVGQFENSLTSGRAPWTYKGGLVQLGIINSPIMRSCQGTVVMQGVYSDCLNTGRCLGADLVYKVRAEDIRVEHNQKQQTKDKGEELNERCGGTSFAKQLRGCAGRSGPPDRCLGLPRLLRWERIPEIVSIYTNISAFVLPAASGKSIFRSRVSYVDFTRFHDRSWLRWQSAGEWTCLKIV</sequence>
<proteinExistence type="predicted"/>
<keyword evidence="2" id="KW-1185">Reference proteome</keyword>
<gene>
    <name evidence="1" type="ORF">PISMIDRAFT_153319</name>
</gene>
<protein>
    <submittedName>
        <fullName evidence="1">Unplaced genomic scaffold scaffold_101, whole genome shotgun sequence</fullName>
    </submittedName>
</protein>
<reference evidence="2" key="2">
    <citation type="submission" date="2015-01" db="EMBL/GenBank/DDBJ databases">
        <title>Evolutionary Origins and Diversification of the Mycorrhizal Mutualists.</title>
        <authorList>
            <consortium name="DOE Joint Genome Institute"/>
            <consortium name="Mycorrhizal Genomics Consortium"/>
            <person name="Kohler A."/>
            <person name="Kuo A."/>
            <person name="Nagy L.G."/>
            <person name="Floudas D."/>
            <person name="Copeland A."/>
            <person name="Barry K.W."/>
            <person name="Cichocki N."/>
            <person name="Veneault-Fourrey C."/>
            <person name="LaButti K."/>
            <person name="Lindquist E.A."/>
            <person name="Lipzen A."/>
            <person name="Lundell T."/>
            <person name="Morin E."/>
            <person name="Murat C."/>
            <person name="Riley R."/>
            <person name="Ohm R."/>
            <person name="Sun H."/>
            <person name="Tunlid A."/>
            <person name="Henrissat B."/>
            <person name="Grigoriev I.V."/>
            <person name="Hibbett D.S."/>
            <person name="Martin F."/>
        </authorList>
    </citation>
    <scope>NUCLEOTIDE SEQUENCE [LARGE SCALE GENOMIC DNA]</scope>
    <source>
        <strain evidence="2">441</strain>
    </source>
</reference>
<organism evidence="1 2">
    <name type="scientific">Pisolithus microcarpus 441</name>
    <dbReference type="NCBI Taxonomy" id="765257"/>
    <lineage>
        <taxon>Eukaryota</taxon>
        <taxon>Fungi</taxon>
        <taxon>Dikarya</taxon>
        <taxon>Basidiomycota</taxon>
        <taxon>Agaricomycotina</taxon>
        <taxon>Agaricomycetes</taxon>
        <taxon>Agaricomycetidae</taxon>
        <taxon>Boletales</taxon>
        <taxon>Sclerodermatineae</taxon>
        <taxon>Pisolithaceae</taxon>
        <taxon>Pisolithus</taxon>
    </lineage>
</organism>
<accession>A0A0C9Y3U2</accession>